<feature type="transmembrane region" description="Helical" evidence="1">
    <location>
        <begin position="908"/>
        <end position="932"/>
    </location>
</feature>
<keyword evidence="1" id="KW-0812">Transmembrane</keyword>
<feature type="transmembrane region" description="Helical" evidence="1">
    <location>
        <begin position="17"/>
        <end position="39"/>
    </location>
</feature>
<evidence type="ECO:0000313" key="3">
    <source>
        <dbReference type="Proteomes" id="UP000636458"/>
    </source>
</evidence>
<comment type="caution">
    <text evidence="2">The sequence shown here is derived from an EMBL/GenBank/DDBJ whole genome shotgun (WGS) entry which is preliminary data.</text>
</comment>
<evidence type="ECO:0008006" key="4">
    <source>
        <dbReference type="Google" id="ProtNLM"/>
    </source>
</evidence>
<dbReference type="Proteomes" id="UP000636458">
    <property type="component" value="Unassembled WGS sequence"/>
</dbReference>
<dbReference type="AlphaFoldDB" id="A0A934SKE1"/>
<organism evidence="2 3">
    <name type="scientific">Lacisediminihabitans changchengi</name>
    <dbReference type="NCBI Taxonomy" id="2787634"/>
    <lineage>
        <taxon>Bacteria</taxon>
        <taxon>Bacillati</taxon>
        <taxon>Actinomycetota</taxon>
        <taxon>Actinomycetes</taxon>
        <taxon>Micrococcales</taxon>
        <taxon>Microbacteriaceae</taxon>
        <taxon>Lacisediminihabitans</taxon>
    </lineage>
</organism>
<evidence type="ECO:0000256" key="1">
    <source>
        <dbReference type="SAM" id="Phobius"/>
    </source>
</evidence>
<reference evidence="2" key="1">
    <citation type="submission" date="2021-01" db="EMBL/GenBank/DDBJ databases">
        <title>Lacisediminihabitans sp. nov. strain G11-30, isolated from Antarctic Soil.</title>
        <authorList>
            <person name="Li J."/>
        </authorList>
    </citation>
    <scope>NUCLEOTIDE SEQUENCE</scope>
    <source>
        <strain evidence="2">G11-30</strain>
    </source>
</reference>
<sequence length="1037" mass="104736">MGSWGLGVKRALARTPVLLSIAAVVAIISGFLVGGAGYLQLAGTGIARDAITSVAPKDAAVRFETALATDATAQNLRVVADVRRGIAPVAHEVTRTVLAPPAAATVDGATLTAGSKPAEIVLGADAQVRGASVLVDGAWPTSGSGHGDVVEGALQSSAARALGVGVGAVIVTEGGPRVRIAAIWKPKNADAPRWFASLASTGSMRDDATDLRAYGPLIVPDSALPPDDSTAQWTVTVDAGQLSAEDLPTIAAFSRTTTRALEADTAATDGSVDTGGGLSRTAAAIAAELRTIVGITPIGTILLGIIALATLLQLATLLVSTRRPESVLLRSRGASVARIVGGAAIDSSIAGMVGTVVGVGAATGVLALTIGRVSPDWLQAVGIALVVPVIFSSVALVDARRLTRCDSIDDAGRGRSTATIAAMVLVVAGAAFAIFQLRLYGTPLIVSPRGVDRVDPVAVSAPAIAILAVALIIVVLFRPAASTALRSTKSRRGLAPFLSLAQVVRRSGSFAVVVLLLAATVASTVYLGALQSTAGALGERAGSLRLGAPVRVTPRTVDALWPHDFAKASGVRAAAVGSERIEIDDFIGQLVALTEVGMRTVMSDVDGSVDPQLLARRLGAANPIGIALPKSATSLDVTLSGSAALAEGFDPGVYQAAALRASLWLMDDDGVVVQRQLIPLDLASGAVAATSSVPLPPTTGRWRVIAADLTSESNGIFVVAASLEGFAVQVDGATVAVPKPTVPWTVQGGEQSRRFVESRLAGQIGATIQSDGTGDVRLMPASTPSAGAIDDPPAPLPIAVTASLARAFDLSPGKRIDIVLSDTGQSMPTVVRAVTPVVPGSTAGYSVLTDLTTYTENVLRSGAAPTGIDQVWLRADTAELPVIRRIAGSAEVQSAGGGATPAAEAAIVALWIAGVGAALLALGAVVAAAIILRRQRLPETRALSSVGVSLRTQRRGRRAELLAVAGFAVLLGAAGGLAVAALTAVPIARSVVPDSSALPAPLGIALLPTLPLLGGLLIGVLLIAALSTGRLRKGPPR</sequence>
<dbReference type="EMBL" id="JAEPES010000004">
    <property type="protein sequence ID" value="MBK4348307.1"/>
    <property type="molecule type" value="Genomic_DNA"/>
</dbReference>
<accession>A0A934SKE1</accession>
<proteinExistence type="predicted"/>
<evidence type="ECO:0000313" key="2">
    <source>
        <dbReference type="EMBL" id="MBK4348307.1"/>
    </source>
</evidence>
<keyword evidence="3" id="KW-1185">Reference proteome</keyword>
<feature type="transmembrane region" description="Helical" evidence="1">
    <location>
        <begin position="298"/>
        <end position="319"/>
    </location>
</feature>
<feature type="transmembrane region" description="Helical" evidence="1">
    <location>
        <begin position="377"/>
        <end position="397"/>
    </location>
</feature>
<feature type="transmembrane region" description="Helical" evidence="1">
    <location>
        <begin position="457"/>
        <end position="477"/>
    </location>
</feature>
<gene>
    <name evidence="2" type="ORF">IV501_11740</name>
</gene>
<feature type="transmembrane region" description="Helical" evidence="1">
    <location>
        <begin position="1005"/>
        <end position="1027"/>
    </location>
</feature>
<keyword evidence="1" id="KW-1133">Transmembrane helix</keyword>
<feature type="transmembrane region" description="Helical" evidence="1">
    <location>
        <begin position="339"/>
        <end position="371"/>
    </location>
</feature>
<feature type="transmembrane region" description="Helical" evidence="1">
    <location>
        <begin position="510"/>
        <end position="530"/>
    </location>
</feature>
<protein>
    <recommendedName>
        <fullName evidence="4">FtsX-like permease family protein</fullName>
    </recommendedName>
</protein>
<dbReference type="RefSeq" id="WP_200556525.1">
    <property type="nucleotide sequence ID" value="NZ_JAEPES010000004.1"/>
</dbReference>
<name>A0A934SKE1_9MICO</name>
<feature type="transmembrane region" description="Helical" evidence="1">
    <location>
        <begin position="961"/>
        <end position="985"/>
    </location>
</feature>
<feature type="transmembrane region" description="Helical" evidence="1">
    <location>
        <begin position="418"/>
        <end position="437"/>
    </location>
</feature>
<keyword evidence="1" id="KW-0472">Membrane</keyword>